<keyword evidence="2" id="KW-1185">Reference proteome</keyword>
<reference evidence="2" key="1">
    <citation type="journal article" date="2015" name="Nat. Genet.">
        <title>The genome and transcriptome of the zoonotic hookworm Ancylostoma ceylanicum identify infection-specific gene families.</title>
        <authorList>
            <person name="Schwarz E.M."/>
            <person name="Hu Y."/>
            <person name="Antoshechkin I."/>
            <person name="Miller M.M."/>
            <person name="Sternberg P.W."/>
            <person name="Aroian R.V."/>
        </authorList>
    </citation>
    <scope>NUCLEOTIDE SEQUENCE</scope>
    <source>
        <strain evidence="2">HY135</strain>
    </source>
</reference>
<accession>A0A016U9D9</accession>
<dbReference type="EMBL" id="JARK01001387">
    <property type="protein sequence ID" value="EYC11228.1"/>
    <property type="molecule type" value="Genomic_DNA"/>
</dbReference>
<sequence>MSAALKLLLSCQQPANQHMMATASAANRWHPPAPAAAAALRPATSCCYTQVMLPTTPPTDRPIVNEDYADGVNMSECEQHAPPSASVTCAPHHARGKIRPLCYTSPE</sequence>
<dbReference type="AlphaFoldDB" id="A0A016U9D9"/>
<proteinExistence type="predicted"/>
<evidence type="ECO:0000313" key="1">
    <source>
        <dbReference type="EMBL" id="EYC11228.1"/>
    </source>
</evidence>
<evidence type="ECO:0000313" key="2">
    <source>
        <dbReference type="Proteomes" id="UP000024635"/>
    </source>
</evidence>
<comment type="caution">
    <text evidence="1">The sequence shown here is derived from an EMBL/GenBank/DDBJ whole genome shotgun (WGS) entry which is preliminary data.</text>
</comment>
<protein>
    <submittedName>
        <fullName evidence="1">Uncharacterized protein</fullName>
    </submittedName>
</protein>
<dbReference type="Proteomes" id="UP000024635">
    <property type="component" value="Unassembled WGS sequence"/>
</dbReference>
<gene>
    <name evidence="1" type="primary">Acey_s0051.g2088</name>
    <name evidence="1" type="ORF">Y032_0051g2088</name>
</gene>
<organism evidence="1 2">
    <name type="scientific">Ancylostoma ceylanicum</name>
    <dbReference type="NCBI Taxonomy" id="53326"/>
    <lineage>
        <taxon>Eukaryota</taxon>
        <taxon>Metazoa</taxon>
        <taxon>Ecdysozoa</taxon>
        <taxon>Nematoda</taxon>
        <taxon>Chromadorea</taxon>
        <taxon>Rhabditida</taxon>
        <taxon>Rhabditina</taxon>
        <taxon>Rhabditomorpha</taxon>
        <taxon>Strongyloidea</taxon>
        <taxon>Ancylostomatidae</taxon>
        <taxon>Ancylostomatinae</taxon>
        <taxon>Ancylostoma</taxon>
    </lineage>
</organism>
<name>A0A016U9D9_9BILA</name>